<dbReference type="RefSeq" id="WP_078043302.1">
    <property type="nucleotide sequence ID" value="NZ_NHNI01000001.1"/>
</dbReference>
<dbReference type="PANTHER" id="PTHR30273">
    <property type="entry name" value="PERIPLASMIC SIGNAL SENSOR AND SIGMA FACTOR ACTIVATOR FECR-RELATED"/>
    <property type="match status" value="1"/>
</dbReference>
<protein>
    <recommendedName>
        <fullName evidence="5">Iron dicitrate transport regulator FecR</fullName>
    </recommendedName>
</protein>
<dbReference type="Pfam" id="PF16220">
    <property type="entry name" value="DUF4880"/>
    <property type="match status" value="1"/>
</dbReference>
<accession>A0A266Q7R3</accession>
<dbReference type="PIRSF" id="PIRSF018266">
    <property type="entry name" value="FecR"/>
    <property type="match status" value="1"/>
</dbReference>
<dbReference type="Gene3D" id="3.55.50.30">
    <property type="match status" value="1"/>
</dbReference>
<dbReference type="GO" id="GO:0016989">
    <property type="term" value="F:sigma factor antagonist activity"/>
    <property type="evidence" value="ECO:0007669"/>
    <property type="project" value="TreeGrafter"/>
</dbReference>
<dbReference type="Proteomes" id="UP000216101">
    <property type="component" value="Unassembled WGS sequence"/>
</dbReference>
<evidence type="ECO:0000313" key="4">
    <source>
        <dbReference type="Proteomes" id="UP000216101"/>
    </source>
</evidence>
<comment type="caution">
    <text evidence="3">The sequence shown here is derived from an EMBL/GenBank/DDBJ whole genome shotgun (WGS) entry which is preliminary data.</text>
</comment>
<keyword evidence="4" id="KW-1185">Reference proteome</keyword>
<proteinExistence type="predicted"/>
<name>A0A266Q7R3_9GAMM</name>
<dbReference type="InterPro" id="IPR012373">
    <property type="entry name" value="Ferrdict_sens_TM"/>
</dbReference>
<evidence type="ECO:0008006" key="5">
    <source>
        <dbReference type="Google" id="ProtNLM"/>
    </source>
</evidence>
<dbReference type="Pfam" id="PF04773">
    <property type="entry name" value="FecR"/>
    <property type="match status" value="1"/>
</dbReference>
<evidence type="ECO:0000313" key="3">
    <source>
        <dbReference type="EMBL" id="OZY85923.1"/>
    </source>
</evidence>
<feature type="domain" description="FecR protein" evidence="1">
    <location>
        <begin position="115"/>
        <end position="207"/>
    </location>
</feature>
<gene>
    <name evidence="3" type="ORF">CBP51_02485</name>
</gene>
<dbReference type="PANTHER" id="PTHR30273:SF2">
    <property type="entry name" value="PROTEIN FECR"/>
    <property type="match status" value="1"/>
</dbReference>
<sequence length="325" mass="36572">MKTEPTTASQIDPGIVEEASHLLARYWAAPEDPELLAKCNVWRAAHPQHELVWQRLQTFGQKLDDIPTTIARHALLESPSTSRRATLKLFTTAAVITGAGYVLHRPHFWQQQFATYRTALGETRQIRLEDGTRVWMNTATSLDVEFTNLRRVILYSGEIFVETGKDPQARPFILVTAQGDVRPIGTQFNLRALPDKIAVGVYDGSVELLTATTKQRLRLDAGQQAQFSSSHISTPDNAGATPAWTTGFLAAERMTLSEFAQELSRYRRGKIQCTSEVAAMQLTGVFSIKDTDRALMNLTKALPIELEYRTRYWVLIKARQGKREK</sequence>
<feature type="domain" description="FecR N-terminal" evidence="2">
    <location>
        <begin position="17"/>
        <end position="58"/>
    </location>
</feature>
<dbReference type="Gene3D" id="2.60.120.1440">
    <property type="match status" value="1"/>
</dbReference>
<dbReference type="InterPro" id="IPR032623">
    <property type="entry name" value="FecR_N"/>
</dbReference>
<evidence type="ECO:0000259" key="1">
    <source>
        <dbReference type="Pfam" id="PF04773"/>
    </source>
</evidence>
<dbReference type="InterPro" id="IPR006860">
    <property type="entry name" value="FecR"/>
</dbReference>
<evidence type="ECO:0000259" key="2">
    <source>
        <dbReference type="Pfam" id="PF16220"/>
    </source>
</evidence>
<dbReference type="EMBL" id="NHNI01000001">
    <property type="protein sequence ID" value="OZY85923.1"/>
    <property type="molecule type" value="Genomic_DNA"/>
</dbReference>
<dbReference type="AlphaFoldDB" id="A0A266Q7R3"/>
<reference evidence="4" key="1">
    <citation type="submission" date="2017-05" db="EMBL/GenBank/DDBJ databases">
        <authorList>
            <person name="Barney B.M."/>
        </authorList>
    </citation>
    <scope>NUCLEOTIDE SEQUENCE [LARGE SCALE GENOMIC DNA]</scope>
    <source>
        <strain evidence="4">PSBB022</strain>
    </source>
</reference>
<organism evidence="3 4">
    <name type="scientific">Cellvibrio mixtus</name>
    <dbReference type="NCBI Taxonomy" id="39650"/>
    <lineage>
        <taxon>Bacteria</taxon>
        <taxon>Pseudomonadati</taxon>
        <taxon>Pseudomonadota</taxon>
        <taxon>Gammaproteobacteria</taxon>
        <taxon>Cellvibrionales</taxon>
        <taxon>Cellvibrionaceae</taxon>
        <taxon>Cellvibrio</taxon>
    </lineage>
</organism>